<organism evidence="2 3">
    <name type="scientific">Limnoraphis robusta CS-951</name>
    <dbReference type="NCBI Taxonomy" id="1637645"/>
    <lineage>
        <taxon>Bacteria</taxon>
        <taxon>Bacillati</taxon>
        <taxon>Cyanobacteriota</taxon>
        <taxon>Cyanophyceae</taxon>
        <taxon>Oscillatoriophycideae</taxon>
        <taxon>Oscillatoriales</taxon>
        <taxon>Sirenicapillariaceae</taxon>
        <taxon>Limnoraphis</taxon>
    </lineage>
</organism>
<accession>A0A0F5Y8E3</accession>
<gene>
    <name evidence="2" type="ORF">WN50_27085</name>
</gene>
<sequence length="359" mass="40049">MSEGFLLSRVLLRFEDGSDDLVGELSAAVMTPDGSLWVGSDELLGVERLSPVEPFVFSNHKHFPLSDFLELPNTEDEIDIEGLDYSQGYLWVMGSHSTKRKKPKGKDPQKDVERLSQVTSEANRYLIARIPVIDGNLVKSCTLKDDPEKKLTAARLETTKEGNILVESLKKDPHIGAIVSSGLPSKDNGLDIEGLAIHGDRIFLGLRGPVLRGLAIILEIEVAEKKPGVLMLKPMEKEGELYRKHFIDLDGLGIRELYLHDGDLIILAGPTMDLNGAMRIFRLKNIEKRTEEMIYWQDSKHLEVMFDLPIKVGADNAEGIAHFPCLGESNSILIIYDAPAPERRLKANELLADVYRLES</sequence>
<reference evidence="2 3" key="1">
    <citation type="submission" date="2015-06" db="EMBL/GenBank/DDBJ databases">
        <title>Draft genome assembly of filamentous brackish cyanobacterium Limnoraphis robusta strain CS-951.</title>
        <authorList>
            <person name="Willis A."/>
            <person name="Parks M."/>
            <person name="Burford M.A."/>
        </authorList>
    </citation>
    <scope>NUCLEOTIDE SEQUENCE [LARGE SCALE GENOMIC DNA]</scope>
    <source>
        <strain evidence="2 3">CS-951</strain>
    </source>
</reference>
<comment type="caution">
    <text evidence="2">The sequence shown here is derived from an EMBL/GenBank/DDBJ whole genome shotgun (WGS) entry which is preliminary data.</text>
</comment>
<dbReference type="PATRIC" id="fig|1637645.4.peg.1138"/>
<dbReference type="AlphaFoldDB" id="A0A0F5Y8E3"/>
<evidence type="ECO:0000313" key="2">
    <source>
        <dbReference type="EMBL" id="KKD35124.1"/>
    </source>
</evidence>
<proteinExistence type="predicted"/>
<name>A0A0F5Y8E3_9CYAN</name>
<dbReference type="EMBL" id="LATL02000061">
    <property type="protein sequence ID" value="KKD35124.1"/>
    <property type="molecule type" value="Genomic_DNA"/>
</dbReference>
<dbReference type="OrthoDB" id="423529at2"/>
<evidence type="ECO:0000259" key="1">
    <source>
        <dbReference type="Pfam" id="PF12275"/>
    </source>
</evidence>
<dbReference type="RefSeq" id="WP_046281720.1">
    <property type="nucleotide sequence ID" value="NZ_LATL02000061.1"/>
</dbReference>
<evidence type="ECO:0000313" key="3">
    <source>
        <dbReference type="Proteomes" id="UP000033607"/>
    </source>
</evidence>
<feature type="domain" description="DUF3616" evidence="1">
    <location>
        <begin position="24"/>
        <end position="353"/>
    </location>
</feature>
<protein>
    <recommendedName>
        <fullName evidence="1">DUF3616 domain-containing protein</fullName>
    </recommendedName>
</protein>
<dbReference type="Pfam" id="PF12275">
    <property type="entry name" value="DUF3616"/>
    <property type="match status" value="1"/>
</dbReference>
<dbReference type="InterPro" id="IPR022060">
    <property type="entry name" value="DUF3616"/>
</dbReference>
<dbReference type="Proteomes" id="UP000033607">
    <property type="component" value="Unassembled WGS sequence"/>
</dbReference>